<name>B0D7X3_LACBS</name>
<keyword evidence="2" id="KW-1185">Reference proteome</keyword>
<dbReference type="GeneID" id="6075648"/>
<evidence type="ECO:0000313" key="1">
    <source>
        <dbReference type="EMBL" id="EDR09718.1"/>
    </source>
</evidence>
<gene>
    <name evidence="1" type="ORF">LACBIDRAFT_319118</name>
</gene>
<evidence type="ECO:0000313" key="2">
    <source>
        <dbReference type="Proteomes" id="UP000001194"/>
    </source>
</evidence>
<protein>
    <submittedName>
        <fullName evidence="1">Predicted protein</fullName>
    </submittedName>
</protein>
<reference evidence="1 2" key="1">
    <citation type="journal article" date="2008" name="Nature">
        <title>The genome of Laccaria bicolor provides insights into mycorrhizal symbiosis.</title>
        <authorList>
            <person name="Martin F."/>
            <person name="Aerts A."/>
            <person name="Ahren D."/>
            <person name="Brun A."/>
            <person name="Danchin E.G.J."/>
            <person name="Duchaussoy F."/>
            <person name="Gibon J."/>
            <person name="Kohler A."/>
            <person name="Lindquist E."/>
            <person name="Pereda V."/>
            <person name="Salamov A."/>
            <person name="Shapiro H.J."/>
            <person name="Wuyts J."/>
            <person name="Blaudez D."/>
            <person name="Buee M."/>
            <person name="Brokstein P."/>
            <person name="Canbaeck B."/>
            <person name="Cohen D."/>
            <person name="Courty P.E."/>
            <person name="Coutinho P.M."/>
            <person name="Delaruelle C."/>
            <person name="Detter J.C."/>
            <person name="Deveau A."/>
            <person name="DiFazio S."/>
            <person name="Duplessis S."/>
            <person name="Fraissinet-Tachet L."/>
            <person name="Lucic E."/>
            <person name="Frey-Klett P."/>
            <person name="Fourrey C."/>
            <person name="Feussner I."/>
            <person name="Gay G."/>
            <person name="Grimwood J."/>
            <person name="Hoegger P.J."/>
            <person name="Jain P."/>
            <person name="Kilaru S."/>
            <person name="Labbe J."/>
            <person name="Lin Y.C."/>
            <person name="Legue V."/>
            <person name="Le Tacon F."/>
            <person name="Marmeisse R."/>
            <person name="Melayah D."/>
            <person name="Montanini B."/>
            <person name="Muratet M."/>
            <person name="Nehls U."/>
            <person name="Niculita-Hirzel H."/>
            <person name="Oudot-Le Secq M.P."/>
            <person name="Peter M."/>
            <person name="Quesneville H."/>
            <person name="Rajashekar B."/>
            <person name="Reich M."/>
            <person name="Rouhier N."/>
            <person name="Schmutz J."/>
            <person name="Yin T."/>
            <person name="Chalot M."/>
            <person name="Henrissat B."/>
            <person name="Kuees U."/>
            <person name="Lucas S."/>
            <person name="Van de Peer Y."/>
            <person name="Podila G.K."/>
            <person name="Polle A."/>
            <person name="Pukkila P.J."/>
            <person name="Richardson P.M."/>
            <person name="Rouze P."/>
            <person name="Sanders I.R."/>
            <person name="Stajich J.E."/>
            <person name="Tunlid A."/>
            <person name="Tuskan G."/>
            <person name="Grigoriev I.V."/>
        </authorList>
    </citation>
    <scope>NUCLEOTIDE SEQUENCE [LARGE SCALE GENOMIC DNA]</scope>
    <source>
        <strain evidence="2">S238N-H82 / ATCC MYA-4686</strain>
    </source>
</reference>
<sequence>MPPEHTSHPMVVDIQLMVQIITSEAYVMSIVIPRIEHCWLGVDKSQLVV</sequence>
<dbReference type="EMBL" id="DS547099">
    <property type="protein sequence ID" value="EDR09718.1"/>
    <property type="molecule type" value="Genomic_DNA"/>
</dbReference>
<dbReference type="RefSeq" id="XP_001880067.1">
    <property type="nucleotide sequence ID" value="XM_001880032.1"/>
</dbReference>
<proteinExistence type="predicted"/>
<dbReference type="AlphaFoldDB" id="B0D7X3"/>
<dbReference type="Proteomes" id="UP000001194">
    <property type="component" value="Unassembled WGS sequence"/>
</dbReference>
<organism evidence="2">
    <name type="scientific">Laccaria bicolor (strain S238N-H82 / ATCC MYA-4686)</name>
    <name type="common">Bicoloured deceiver</name>
    <name type="synonym">Laccaria laccata var. bicolor</name>
    <dbReference type="NCBI Taxonomy" id="486041"/>
    <lineage>
        <taxon>Eukaryota</taxon>
        <taxon>Fungi</taxon>
        <taxon>Dikarya</taxon>
        <taxon>Basidiomycota</taxon>
        <taxon>Agaricomycotina</taxon>
        <taxon>Agaricomycetes</taxon>
        <taxon>Agaricomycetidae</taxon>
        <taxon>Agaricales</taxon>
        <taxon>Agaricineae</taxon>
        <taxon>Hydnangiaceae</taxon>
        <taxon>Laccaria</taxon>
    </lineage>
</organism>
<dbReference type="HOGENOM" id="CLU_3143346_0_0_1"/>
<dbReference type="InParanoid" id="B0D7X3"/>
<dbReference type="KEGG" id="lbc:LACBIDRAFT_319118"/>
<accession>B0D7X3</accession>